<evidence type="ECO:0000256" key="4">
    <source>
        <dbReference type="ARBA" id="ARBA00023154"/>
    </source>
</evidence>
<feature type="active site" evidence="5">
    <location>
        <position position="73"/>
    </location>
</feature>
<evidence type="ECO:0000259" key="7">
    <source>
        <dbReference type="Pfam" id="PF07687"/>
    </source>
</evidence>
<keyword evidence="3 5" id="KW-0220">Diaminopimelate biosynthesis</keyword>
<organism evidence="8 9">
    <name type="scientific">Alkalicoccus saliphilus</name>
    <dbReference type="NCBI Taxonomy" id="200989"/>
    <lineage>
        <taxon>Bacteria</taxon>
        <taxon>Bacillati</taxon>
        <taxon>Bacillota</taxon>
        <taxon>Bacilli</taxon>
        <taxon>Bacillales</taxon>
        <taxon>Bacillaceae</taxon>
        <taxon>Alkalicoccus</taxon>
    </lineage>
</organism>
<dbReference type="UniPathway" id="UPA00034">
    <property type="reaction ID" value="UER00024"/>
</dbReference>
<dbReference type="EMBL" id="PZJJ01000002">
    <property type="protein sequence ID" value="PTL40265.1"/>
    <property type="molecule type" value="Genomic_DNA"/>
</dbReference>
<dbReference type="Pfam" id="PF01546">
    <property type="entry name" value="Peptidase_M20"/>
    <property type="match status" value="1"/>
</dbReference>
<feature type="active site" description="Proton acceptor" evidence="5">
    <location>
        <position position="132"/>
    </location>
</feature>
<evidence type="ECO:0000313" key="9">
    <source>
        <dbReference type="Proteomes" id="UP000240509"/>
    </source>
</evidence>
<dbReference type="GO" id="GO:0046872">
    <property type="term" value="F:metal ion binding"/>
    <property type="evidence" value="ECO:0007669"/>
    <property type="project" value="UniProtKB-KW"/>
</dbReference>
<dbReference type="NCBIfam" id="TIGR01891">
    <property type="entry name" value="amidohydrolases"/>
    <property type="match status" value="1"/>
</dbReference>
<dbReference type="InterPro" id="IPR023905">
    <property type="entry name" value="AcetylDAP_deacetylase"/>
</dbReference>
<comment type="function">
    <text evidence="5">Catalyzes the conversion of N-acetyl-diaminopimelate to diaminopimelate and acetate.</text>
</comment>
<accession>A0A2T4UA43</accession>
<keyword evidence="9" id="KW-1185">Reference proteome</keyword>
<feature type="domain" description="Peptidase M20 dimerisation" evidence="7">
    <location>
        <begin position="184"/>
        <end position="273"/>
    </location>
</feature>
<keyword evidence="6" id="KW-0479">Metal-binding</keyword>
<dbReference type="RefSeq" id="WP_107583443.1">
    <property type="nucleotide sequence ID" value="NZ_PZJJ01000002.1"/>
</dbReference>
<comment type="catalytic activity">
    <reaction evidence="5">
        <text>N-acetyl-(2S,6S)-2,6-diaminopimelate + H2O = (2S,6S)-2,6-diaminopimelate + acetate</text>
        <dbReference type="Rhea" id="RHEA:20405"/>
        <dbReference type="ChEBI" id="CHEBI:15377"/>
        <dbReference type="ChEBI" id="CHEBI:30089"/>
        <dbReference type="ChEBI" id="CHEBI:57609"/>
        <dbReference type="ChEBI" id="CHEBI:58767"/>
        <dbReference type="EC" id="3.5.1.47"/>
    </reaction>
</comment>
<evidence type="ECO:0000256" key="6">
    <source>
        <dbReference type="PIRSR" id="PIRSR005962-1"/>
    </source>
</evidence>
<dbReference type="Proteomes" id="UP000240509">
    <property type="component" value="Unassembled WGS sequence"/>
</dbReference>
<dbReference type="FunFam" id="3.30.70.360:FF:000001">
    <property type="entry name" value="N-acetyldiaminopimelate deacetylase"/>
    <property type="match status" value="1"/>
</dbReference>
<proteinExistence type="inferred from homology"/>
<dbReference type="Pfam" id="PF07687">
    <property type="entry name" value="M20_dimer"/>
    <property type="match status" value="1"/>
</dbReference>
<evidence type="ECO:0000256" key="5">
    <source>
        <dbReference type="HAMAP-Rule" id="MF_01692"/>
    </source>
</evidence>
<dbReference type="SUPFAM" id="SSF53187">
    <property type="entry name" value="Zn-dependent exopeptidases"/>
    <property type="match status" value="1"/>
</dbReference>
<gene>
    <name evidence="8" type="ORF">C6Y45_02480</name>
</gene>
<sequence length="378" mass="42191">MNIKLDIERLATRRRALHQIPEAGFQEVKTQQFLIEVLQSCPQDYLTIEQWKTGLVVYIEGTNPRKTIGWRADIDGLPIKEETDYSFLSKHEGMMHACGHDFHMTIGTAAVEYFAANQPKDNIVFFFQPAEEGPGGALPMIASEAFKKWRPDEMYALHIAPELPVGTVATKPGILFANTSELFIDFHGQGGHAAYPHTTEDMVVAASHFVTQLQSIVSRNVSPLDSAVVTIGKVEAGTKQNIIADKARVEGTIRTLSMEAMNEIKERIEGMCRGIEASFKCRAEVDYGANYCQVYNDEKLAEEFRKQAEKSETVSFVPSEKAMTGEDFGYFLEEVPGLMFWLGVNSPHGLHSSRLKPDEEALVPGTAWVIEWLKGRSS</sequence>
<feature type="binding site" evidence="6">
    <location>
        <position position="100"/>
    </location>
    <ligand>
        <name>Mn(2+)</name>
        <dbReference type="ChEBI" id="CHEBI:29035"/>
        <label>2</label>
    </ligand>
</feature>
<comment type="pathway">
    <text evidence="5">Amino-acid biosynthesis; L-lysine biosynthesis via DAP pathway; LL-2,6-diaminopimelate from (S)-tetrahydrodipicolinate (acetylase route): step 3/3.</text>
</comment>
<reference evidence="8 9" key="1">
    <citation type="submission" date="2018-03" db="EMBL/GenBank/DDBJ databases">
        <title>Alkalicoccus saliphilus sp. nov., isolated from a mineral pool.</title>
        <authorList>
            <person name="Zhao B."/>
        </authorList>
    </citation>
    <scope>NUCLEOTIDE SEQUENCE [LARGE SCALE GENOMIC DNA]</scope>
    <source>
        <strain evidence="8 9">6AG</strain>
    </source>
</reference>
<dbReference type="PANTHER" id="PTHR11014:SF98">
    <property type="entry name" value="N-ACETYLDIAMINOPIMELATE DEACETYLASE"/>
    <property type="match status" value="1"/>
</dbReference>
<comment type="similarity">
    <text evidence="5">Belongs to the peptidase M20A family. N-acetyldiaminopimelate deacetylase subfamily.</text>
</comment>
<dbReference type="Gene3D" id="3.30.70.360">
    <property type="match status" value="1"/>
</dbReference>
<protein>
    <recommendedName>
        <fullName evidence="5">N-acetyldiaminopimelate deacetylase</fullName>
        <ecNumber evidence="5">3.5.1.47</ecNumber>
    </recommendedName>
</protein>
<dbReference type="Gene3D" id="3.40.630.10">
    <property type="entry name" value="Zn peptidases"/>
    <property type="match status" value="1"/>
</dbReference>
<dbReference type="OrthoDB" id="9776731at2"/>
<dbReference type="InterPro" id="IPR017439">
    <property type="entry name" value="Amidohydrolase"/>
</dbReference>
<keyword evidence="6" id="KW-0464">Manganese</keyword>
<evidence type="ECO:0000256" key="3">
    <source>
        <dbReference type="ARBA" id="ARBA00022915"/>
    </source>
</evidence>
<keyword evidence="1 5" id="KW-0028">Amino-acid biosynthesis</keyword>
<feature type="binding site" evidence="6">
    <location>
        <position position="351"/>
    </location>
    <ligand>
        <name>Mn(2+)</name>
        <dbReference type="ChEBI" id="CHEBI:29035"/>
        <label>2</label>
    </ligand>
</feature>
<evidence type="ECO:0000256" key="1">
    <source>
        <dbReference type="ARBA" id="ARBA00022605"/>
    </source>
</evidence>
<dbReference type="CDD" id="cd05670">
    <property type="entry name" value="M20_Acy1_YkuR-like"/>
    <property type="match status" value="1"/>
</dbReference>
<dbReference type="PANTHER" id="PTHR11014">
    <property type="entry name" value="PEPTIDASE M20 FAMILY MEMBER"/>
    <property type="match status" value="1"/>
</dbReference>
<keyword evidence="4 5" id="KW-0457">Lysine biosynthesis</keyword>
<dbReference type="InterPro" id="IPR036264">
    <property type="entry name" value="Bact_exopeptidase_dim_dom"/>
</dbReference>
<dbReference type="EC" id="3.5.1.47" evidence="5"/>
<dbReference type="HAMAP" id="MF_01692">
    <property type="entry name" value="DapEL"/>
    <property type="match status" value="1"/>
</dbReference>
<comment type="cofactor">
    <cofactor evidence="6">
        <name>Mn(2+)</name>
        <dbReference type="ChEBI" id="CHEBI:29035"/>
    </cofactor>
    <text evidence="6">The Mn(2+) ion enhances activity.</text>
</comment>
<evidence type="ECO:0000256" key="2">
    <source>
        <dbReference type="ARBA" id="ARBA00022801"/>
    </source>
</evidence>
<dbReference type="PIRSF" id="PIRSF005962">
    <property type="entry name" value="Pept_M20D_amidohydro"/>
    <property type="match status" value="1"/>
</dbReference>
<dbReference type="GO" id="GO:0050118">
    <property type="term" value="F:N-acetyldiaminopimelate deacetylase activity"/>
    <property type="evidence" value="ECO:0007669"/>
    <property type="project" value="UniProtKB-UniRule"/>
</dbReference>
<dbReference type="InterPro" id="IPR011650">
    <property type="entry name" value="Peptidase_M20_dimer"/>
</dbReference>
<name>A0A2T4UA43_9BACI</name>
<evidence type="ECO:0000313" key="8">
    <source>
        <dbReference type="EMBL" id="PTL40265.1"/>
    </source>
</evidence>
<dbReference type="AlphaFoldDB" id="A0A2T4UA43"/>
<feature type="binding site" evidence="6">
    <location>
        <position position="132"/>
    </location>
    <ligand>
        <name>Mn(2+)</name>
        <dbReference type="ChEBI" id="CHEBI:29035"/>
        <label>2</label>
    </ligand>
</feature>
<keyword evidence="2 5" id="KW-0378">Hydrolase</keyword>
<dbReference type="InterPro" id="IPR002933">
    <property type="entry name" value="Peptidase_M20"/>
</dbReference>
<comment type="caution">
    <text evidence="8">The sequence shown here is derived from an EMBL/GenBank/DDBJ whole genome shotgun (WGS) entry which is preliminary data.</text>
</comment>
<feature type="binding site" evidence="6">
    <location>
        <position position="158"/>
    </location>
    <ligand>
        <name>Mn(2+)</name>
        <dbReference type="ChEBI" id="CHEBI:29035"/>
        <label>2</label>
    </ligand>
</feature>
<dbReference type="SUPFAM" id="SSF55031">
    <property type="entry name" value="Bacterial exopeptidase dimerisation domain"/>
    <property type="match status" value="1"/>
</dbReference>
<dbReference type="GO" id="GO:0019877">
    <property type="term" value="P:diaminopimelate biosynthetic process"/>
    <property type="evidence" value="ECO:0007669"/>
    <property type="project" value="UniProtKB-UniRule"/>
</dbReference>
<feature type="binding site" evidence="6">
    <location>
        <position position="98"/>
    </location>
    <ligand>
        <name>Mn(2+)</name>
        <dbReference type="ChEBI" id="CHEBI:29035"/>
        <label>2</label>
    </ligand>
</feature>
<dbReference type="GO" id="GO:0009089">
    <property type="term" value="P:lysine biosynthetic process via diaminopimelate"/>
    <property type="evidence" value="ECO:0007669"/>
    <property type="project" value="UniProtKB-UniRule"/>
</dbReference>